<dbReference type="Pfam" id="PF01055">
    <property type="entry name" value="Glyco_hydro_31_2nd"/>
    <property type="match status" value="1"/>
</dbReference>
<keyword evidence="3" id="KW-0732">Signal</keyword>
<dbReference type="InterPro" id="IPR017853">
    <property type="entry name" value="GH"/>
</dbReference>
<keyword evidence="2 7" id="KW-0378">Hydrolase</keyword>
<dbReference type="STRING" id="379097.SE23_03745"/>
<dbReference type="Pfam" id="PF17137">
    <property type="entry name" value="DUF5110"/>
    <property type="match status" value="1"/>
</dbReference>
<dbReference type="InterPro" id="IPR011013">
    <property type="entry name" value="Gal_mutarotase_sf_dom"/>
</dbReference>
<evidence type="ECO:0000313" key="7">
    <source>
        <dbReference type="EMBL" id="KGY10453.1"/>
    </source>
</evidence>
<dbReference type="OrthoDB" id="176168at2"/>
<accession>A0A0A5JR71</accession>
<name>A0A0A5JR71_PHOS4</name>
<comment type="similarity">
    <text evidence="1 2">Belongs to the glycosyl hydrolase 31 family.</text>
</comment>
<protein>
    <submittedName>
        <fullName evidence="7">Glycoside hydrolase family 31</fullName>
    </submittedName>
</protein>
<dbReference type="Gene3D" id="2.60.40.1760">
    <property type="entry name" value="glycosyl hydrolase (family 31)"/>
    <property type="match status" value="1"/>
</dbReference>
<dbReference type="AlphaFoldDB" id="A0A0A5JR71"/>
<feature type="domain" description="Glycoside hydrolase family 31 TIM barrel" evidence="4">
    <location>
        <begin position="303"/>
        <end position="646"/>
    </location>
</feature>
<proteinExistence type="inferred from homology"/>
<feature type="chain" id="PRO_5002010912" evidence="3">
    <location>
        <begin position="26"/>
        <end position="877"/>
    </location>
</feature>
<keyword evidence="2" id="KW-0326">Glycosidase</keyword>
<evidence type="ECO:0000256" key="1">
    <source>
        <dbReference type="ARBA" id="ARBA00007806"/>
    </source>
</evidence>
<dbReference type="Gene3D" id="3.20.20.80">
    <property type="entry name" value="Glycosidases"/>
    <property type="match status" value="1"/>
</dbReference>
<evidence type="ECO:0000313" key="8">
    <source>
        <dbReference type="Proteomes" id="UP000030451"/>
    </source>
</evidence>
<dbReference type="GO" id="GO:0005975">
    <property type="term" value="P:carbohydrate metabolic process"/>
    <property type="evidence" value="ECO:0007669"/>
    <property type="project" value="InterPro"/>
</dbReference>
<dbReference type="InterPro" id="IPR033403">
    <property type="entry name" value="DUF5110"/>
</dbReference>
<dbReference type="Pfam" id="PF21365">
    <property type="entry name" value="Glyco_hydro_31_3rd"/>
    <property type="match status" value="1"/>
</dbReference>
<dbReference type="InterPro" id="IPR013780">
    <property type="entry name" value="Glyco_hydro_b"/>
</dbReference>
<dbReference type="GO" id="GO:0030246">
    <property type="term" value="F:carbohydrate binding"/>
    <property type="evidence" value="ECO:0007669"/>
    <property type="project" value="InterPro"/>
</dbReference>
<reference evidence="7 8" key="1">
    <citation type="submission" date="2014-10" db="EMBL/GenBank/DDBJ databases">
        <title>Genome sequencing of Vibrio sinaloensis T08.</title>
        <authorList>
            <person name="Chan K.-G."/>
            <person name="Mohamad N.I."/>
        </authorList>
    </citation>
    <scope>NUCLEOTIDE SEQUENCE [LARGE SCALE GENOMIC DNA]</scope>
    <source>
        <strain evidence="7 8">T08</strain>
    </source>
</reference>
<dbReference type="InterPro" id="IPR048395">
    <property type="entry name" value="Glyco_hydro_31_C"/>
</dbReference>
<feature type="signal peptide" evidence="3">
    <location>
        <begin position="1"/>
        <end position="25"/>
    </location>
</feature>
<dbReference type="InterPro" id="IPR000322">
    <property type="entry name" value="Glyco_hydro_31_TIM"/>
</dbReference>
<evidence type="ECO:0000259" key="5">
    <source>
        <dbReference type="Pfam" id="PF17137"/>
    </source>
</evidence>
<evidence type="ECO:0000256" key="3">
    <source>
        <dbReference type="SAM" id="SignalP"/>
    </source>
</evidence>
<evidence type="ECO:0000259" key="4">
    <source>
        <dbReference type="Pfam" id="PF01055"/>
    </source>
</evidence>
<evidence type="ECO:0000259" key="6">
    <source>
        <dbReference type="Pfam" id="PF21365"/>
    </source>
</evidence>
<sequence length="877" mass="98577">MRRKTVLYGALMTAILAGCTNTEQASTTEYFEGTASYQLNAADVFRLAKQMKQRDLVKSLKPLYGESYYSEEAFKSAISTRLNREVSDELYEELKQKALVAPQVLSLEFVADNTLRVRFGHEQVPLQQKLLDMSALTLSGLDKLGKYQWATSSLVVAVEPTTLCVKIQDKQGSEVNQLCPAEATGFTLHTDHDYHYHGLGQEFQKAGDLDGRWNQRTRHAGNKMEGFNGGATGNTIIPILYGASPTQSDFALYLNNLYSSEWQFDGQEINVKASKGSSEIIVMVAHKQKELRKQFMQLSGKPLVPPRKMFGMWLSEYGFDNWAEMDSKLATLRDNQFPIDGVVMDLQWFGNVSGNDPESQMGSLTWDRENFPQPEQKIAQLKQQGIGMVLIEESYVSQGLDEFKALEEKGYLAKDPETGLGANVNPHGGGSWWGKGGMIDWSNPEVNAYWHDWKRQPLIDMGIMGHWTDLGEPEMYNHQARYFGDQAHDEIHNLFNYYWLEGIYQGYQNNDVDQRPFMMSRSGTTGIQKFGASMWSADIGSNLTSLATHIGQQTNMMLSGIDYYGSDIGGFHRKGLGVIGEKKQAALDETYTQWFAYSSLFDVPVRPHTENLCNCKETAPDRIGDRESNRNNLALRYEIIPYLYSLAHHAHQDGEAIFAPVSYEFSEDSTLYDIQHQKMIGNQLMSAVVAELDAKDVTVAFPQGVWFDFRTGTKMDTLKAQSKTIDLYNENHQYQLPLFAKQGAIIPVSKSSAGQWTSEVPQDITLKIFGFANNAFTLVEDDGKTTDYLHGAKRETQITTRVFDSSATLSIESLGKYQGMPSSRALEVNWSLGAEVQVSRISSNAEQAITWKQSGDQLYVKLAQLPEQGETTITLEF</sequence>
<evidence type="ECO:0000256" key="2">
    <source>
        <dbReference type="RuleBase" id="RU361185"/>
    </source>
</evidence>
<dbReference type="SUPFAM" id="SSF51445">
    <property type="entry name" value="(Trans)glycosidases"/>
    <property type="match status" value="1"/>
</dbReference>
<feature type="domain" description="Glycosyl hydrolase family 31 C-terminal" evidence="6">
    <location>
        <begin position="654"/>
        <end position="746"/>
    </location>
</feature>
<dbReference type="Gene3D" id="2.60.40.1180">
    <property type="entry name" value="Golgi alpha-mannosidase II"/>
    <property type="match status" value="2"/>
</dbReference>
<dbReference type="PROSITE" id="PS51257">
    <property type="entry name" value="PROKAR_LIPOPROTEIN"/>
    <property type="match status" value="1"/>
</dbReference>
<comment type="caution">
    <text evidence="7">The sequence shown here is derived from an EMBL/GenBank/DDBJ whole genome shotgun (WGS) entry which is preliminary data.</text>
</comment>
<gene>
    <name evidence="7" type="ORF">NM06_01190</name>
</gene>
<dbReference type="GO" id="GO:0004553">
    <property type="term" value="F:hydrolase activity, hydrolyzing O-glycosyl compounds"/>
    <property type="evidence" value="ECO:0007669"/>
    <property type="project" value="InterPro"/>
</dbReference>
<organism evidence="7 8">
    <name type="scientific">Photobacterium sp. (strain ATCC 43367)</name>
    <dbReference type="NCBI Taxonomy" id="379097"/>
    <lineage>
        <taxon>Bacteria</taxon>
        <taxon>Pseudomonadati</taxon>
        <taxon>Pseudomonadota</taxon>
        <taxon>Gammaproteobacteria</taxon>
        <taxon>Vibrionales</taxon>
        <taxon>Vibrionaceae</taxon>
        <taxon>Vibrio</taxon>
        <taxon>Vibrio oreintalis group</taxon>
    </lineage>
</organism>
<dbReference type="SUPFAM" id="SSF74650">
    <property type="entry name" value="Galactose mutarotase-like"/>
    <property type="match status" value="1"/>
</dbReference>
<dbReference type="PANTHER" id="PTHR22762">
    <property type="entry name" value="ALPHA-GLUCOSIDASE"/>
    <property type="match status" value="1"/>
</dbReference>
<dbReference type="SUPFAM" id="SSF51011">
    <property type="entry name" value="Glycosyl hydrolase domain"/>
    <property type="match status" value="1"/>
</dbReference>
<dbReference type="RefSeq" id="WP_038187106.1">
    <property type="nucleotide sequence ID" value="NZ_JRWP01000003.1"/>
</dbReference>
<feature type="domain" description="DUF5110" evidence="5">
    <location>
        <begin position="764"/>
        <end position="830"/>
    </location>
</feature>
<dbReference type="EMBL" id="JRWP01000003">
    <property type="protein sequence ID" value="KGY10453.1"/>
    <property type="molecule type" value="Genomic_DNA"/>
</dbReference>
<dbReference type="PANTHER" id="PTHR22762:SF144">
    <property type="entry name" value="ALPHA-XYLOSIDASE"/>
    <property type="match status" value="1"/>
</dbReference>
<dbReference type="Proteomes" id="UP000030451">
    <property type="component" value="Unassembled WGS sequence"/>
</dbReference>